<feature type="non-terminal residue" evidence="2">
    <location>
        <position position="1"/>
    </location>
</feature>
<dbReference type="InterPro" id="IPR036280">
    <property type="entry name" value="Multihaem_cyt_sf"/>
</dbReference>
<organism evidence="2">
    <name type="scientific">Thermosulfurimonas dismutans</name>
    <dbReference type="NCBI Taxonomy" id="999894"/>
    <lineage>
        <taxon>Bacteria</taxon>
        <taxon>Pseudomonadati</taxon>
        <taxon>Thermodesulfobacteriota</taxon>
        <taxon>Thermodesulfobacteria</taxon>
        <taxon>Thermodesulfobacteriales</taxon>
        <taxon>Thermodesulfobacteriaceae</taxon>
        <taxon>Thermosulfurimonas</taxon>
    </lineage>
</organism>
<proteinExistence type="predicted"/>
<dbReference type="EMBL" id="DRMH01000094">
    <property type="protein sequence ID" value="HFC98199.1"/>
    <property type="molecule type" value="Genomic_DNA"/>
</dbReference>
<dbReference type="AlphaFoldDB" id="A0A7C3GHR3"/>
<sequence length="63" mass="6976">AGSTQQNEDFNMESLYKGKYCGVCHNGEMAFASNTRCASCHIGVMGYERLLKKQHSSESSSEH</sequence>
<gene>
    <name evidence="2" type="ORF">ENJ40_07070</name>
</gene>
<reference evidence="2" key="1">
    <citation type="journal article" date="2020" name="mSystems">
        <title>Genome- and Community-Level Interaction Insights into Carbon Utilization and Element Cycling Functions of Hydrothermarchaeota in Hydrothermal Sediment.</title>
        <authorList>
            <person name="Zhou Z."/>
            <person name="Liu Y."/>
            <person name="Xu W."/>
            <person name="Pan J."/>
            <person name="Luo Z.H."/>
            <person name="Li M."/>
        </authorList>
    </citation>
    <scope>NUCLEOTIDE SEQUENCE [LARGE SCALE GENOMIC DNA]</scope>
    <source>
        <strain evidence="2">HyVt-483</strain>
    </source>
</reference>
<dbReference type="InterPro" id="IPR029467">
    <property type="entry name" value="Cyt_c7-like"/>
</dbReference>
<dbReference type="Pfam" id="PF14522">
    <property type="entry name" value="Cytochrome_C7"/>
    <property type="match status" value="1"/>
</dbReference>
<evidence type="ECO:0000259" key="1">
    <source>
        <dbReference type="Pfam" id="PF14522"/>
    </source>
</evidence>
<name>A0A7C3GHR3_9BACT</name>
<dbReference type="NCBIfam" id="TIGR04257">
    <property type="entry name" value="nanowire_3heme"/>
    <property type="match status" value="1"/>
</dbReference>
<protein>
    <recommendedName>
        <fullName evidence="1">Cytochrome c7-like domain-containing protein</fullName>
    </recommendedName>
</protein>
<feature type="domain" description="Cytochrome c7-like" evidence="1">
    <location>
        <begin position="4"/>
        <end position="41"/>
    </location>
</feature>
<dbReference type="InterPro" id="IPR026352">
    <property type="entry name" value="Nanowire_3heme"/>
</dbReference>
<accession>A0A7C3GHR3</accession>
<dbReference type="Proteomes" id="UP000886043">
    <property type="component" value="Unassembled WGS sequence"/>
</dbReference>
<comment type="caution">
    <text evidence="2">The sequence shown here is derived from an EMBL/GenBank/DDBJ whole genome shotgun (WGS) entry which is preliminary data.</text>
</comment>
<evidence type="ECO:0000313" key="2">
    <source>
        <dbReference type="EMBL" id="HFC98199.1"/>
    </source>
</evidence>
<dbReference type="SUPFAM" id="SSF48695">
    <property type="entry name" value="Multiheme cytochromes"/>
    <property type="match status" value="1"/>
</dbReference>
<dbReference type="Gene3D" id="3.90.10.10">
    <property type="entry name" value="Cytochrome C3"/>
    <property type="match status" value="1"/>
</dbReference>